<reference evidence="3" key="1">
    <citation type="submission" date="2020-08" db="EMBL/GenBank/DDBJ databases">
        <authorList>
            <person name="Cejkova D."/>
            <person name="Kubasova T."/>
            <person name="Jahodarova E."/>
            <person name="Rychlik I."/>
        </authorList>
    </citation>
    <scope>NUCLEOTIDE SEQUENCE</scope>
    <source>
        <strain evidence="3">An582</strain>
    </source>
</reference>
<evidence type="ECO:0000256" key="2">
    <source>
        <dbReference type="SAM" id="Phobius"/>
    </source>
</evidence>
<keyword evidence="2" id="KW-0812">Transmembrane</keyword>
<name>A0A938XCM4_9CLOT</name>
<comment type="caution">
    <text evidence="3">The sequence shown here is derived from an EMBL/GenBank/DDBJ whole genome shotgun (WGS) entry which is preliminary data.</text>
</comment>
<sequence length="419" mass="47855">MVLSIVRWVKGYLRIRAEGYSPERFLNACRYRGIDLWGLKSAGGAYEMYISLEDFRKSGTFLRKTGTRVKVRRRHGLPFFLYRFRRRKLFFAGAFLGASLLYILSLFIWEIDIEGNRERTDEAILSFLHTEDIYCGMASGDVDCSRISEELRRKFDDFVWVSAAVDGTKLIIRVKENEVGTEEKNVSGEERGTDLTAERDCRIVSIVTRKGTPSVRAGAEVKKGQILVSGRMDLTDDAGEVTGYRYTQAQADITGEYRISYEDTQERSVTVRDYVYDRGSQIRQKEYFLRIGAWTLTFGSVKNSYPDQEYHTEEKQLFHDSAFAFPVFYGVREAVPCSLRKETRSDGQLREILSARFQRACRDMEKKGLEIVENDVKIYTEQNAASAKGTVTVRGPVGTASDSQILPEPEAAGRTERED</sequence>
<dbReference type="InterPro" id="IPR010690">
    <property type="entry name" value="YqfD"/>
</dbReference>
<dbReference type="Pfam" id="PF06898">
    <property type="entry name" value="YqfD"/>
    <property type="match status" value="1"/>
</dbReference>
<protein>
    <submittedName>
        <fullName evidence="3">Sporulation protein YqfD</fullName>
    </submittedName>
</protein>
<organism evidence="3 4">
    <name type="scientific">Mordavella massiliensis</name>
    <dbReference type="NCBI Taxonomy" id="1871024"/>
    <lineage>
        <taxon>Bacteria</taxon>
        <taxon>Bacillati</taxon>
        <taxon>Bacillota</taxon>
        <taxon>Clostridia</taxon>
        <taxon>Eubacteriales</taxon>
        <taxon>Clostridiaceae</taxon>
        <taxon>Mordavella</taxon>
    </lineage>
</organism>
<reference evidence="3" key="2">
    <citation type="journal article" date="2021" name="Sci. Rep.">
        <title>The distribution of antibiotic resistance genes in chicken gut microbiota commensals.</title>
        <authorList>
            <person name="Juricova H."/>
            <person name="Matiasovicova J."/>
            <person name="Kubasova T."/>
            <person name="Cejkova D."/>
            <person name="Rychlik I."/>
        </authorList>
    </citation>
    <scope>NUCLEOTIDE SEQUENCE</scope>
    <source>
        <strain evidence="3">An582</strain>
    </source>
</reference>
<feature type="region of interest" description="Disordered" evidence="1">
    <location>
        <begin position="389"/>
        <end position="419"/>
    </location>
</feature>
<feature type="transmembrane region" description="Helical" evidence="2">
    <location>
        <begin position="89"/>
        <end position="109"/>
    </location>
</feature>
<evidence type="ECO:0000256" key="1">
    <source>
        <dbReference type="SAM" id="MobiDB-lite"/>
    </source>
</evidence>
<dbReference type="EMBL" id="JACJKS010000016">
    <property type="protein sequence ID" value="MBM6949041.1"/>
    <property type="molecule type" value="Genomic_DNA"/>
</dbReference>
<dbReference type="Proteomes" id="UP000705508">
    <property type="component" value="Unassembled WGS sequence"/>
</dbReference>
<proteinExistence type="predicted"/>
<dbReference type="AlphaFoldDB" id="A0A938XCM4"/>
<keyword evidence="2" id="KW-1133">Transmembrane helix</keyword>
<accession>A0A938XCM4</accession>
<keyword evidence="2" id="KW-0472">Membrane</keyword>
<evidence type="ECO:0000313" key="3">
    <source>
        <dbReference type="EMBL" id="MBM6949041.1"/>
    </source>
</evidence>
<gene>
    <name evidence="3" type="ORF">H6A20_10295</name>
</gene>
<dbReference type="RefSeq" id="WP_204907042.1">
    <property type="nucleotide sequence ID" value="NZ_JACJKS010000016.1"/>
</dbReference>
<evidence type="ECO:0000313" key="4">
    <source>
        <dbReference type="Proteomes" id="UP000705508"/>
    </source>
</evidence>